<gene>
    <name evidence="9" type="ORF">E1261_10025</name>
</gene>
<evidence type="ECO:0000256" key="4">
    <source>
        <dbReference type="ARBA" id="ARBA00022692"/>
    </source>
</evidence>
<keyword evidence="4 8" id="KW-0812">Transmembrane</keyword>
<proteinExistence type="inferred from homology"/>
<dbReference type="AlphaFoldDB" id="A0A4R4Q9D5"/>
<evidence type="ECO:0000256" key="6">
    <source>
        <dbReference type="ARBA" id="ARBA00023136"/>
    </source>
</evidence>
<dbReference type="OrthoDB" id="9774600at2"/>
<evidence type="ECO:0000256" key="3">
    <source>
        <dbReference type="ARBA" id="ARBA00022679"/>
    </source>
</evidence>
<evidence type="ECO:0000313" key="9">
    <source>
        <dbReference type="EMBL" id="TDC31840.1"/>
    </source>
</evidence>
<feature type="transmembrane region" description="Helical" evidence="8">
    <location>
        <begin position="338"/>
        <end position="356"/>
    </location>
</feature>
<sequence>MIDLRVYRLGGDALLHGPALYDAKLPGIGLPFTYPPFAAIAMVPLALAPWGLALIVWTTASVLCITQLWRASLPKTFWSFVTQRKRTAVLVALTIVSLLLEPVWATIDFGQINLLLTAMILLDLIRPKGARLRGFWLGVAIGVKLTPLPFLALLVVTKQWKALRNAMFGLLATIAIGFAFAPRQSWRYWTEVVFDANRVGGIAYSGNQSINGFLHRLGNTASWVQPTWFVASVIVGLGVLWLARKYWLADERVTAIAVMALAVLYASPISWSHHWVWIIPLGVSLIRGVNRVWGLNPAVVAGVLWYGLFVLRSIWWVPFRDDRELDWSFWQSIPGNSHLILGLIAFVVLAITSRGLTRTDPSLR</sequence>
<evidence type="ECO:0000256" key="1">
    <source>
        <dbReference type="ARBA" id="ARBA00004651"/>
    </source>
</evidence>
<name>A0A4R4Q9D5_9ACTN</name>
<dbReference type="EMBL" id="SMKA01000029">
    <property type="protein sequence ID" value="TDC31840.1"/>
    <property type="molecule type" value="Genomic_DNA"/>
</dbReference>
<feature type="transmembrane region" description="Helical" evidence="8">
    <location>
        <begin position="135"/>
        <end position="156"/>
    </location>
</feature>
<keyword evidence="3" id="KW-0808">Transferase</keyword>
<feature type="transmembrane region" description="Helical" evidence="8">
    <location>
        <begin position="163"/>
        <end position="181"/>
    </location>
</feature>
<accession>A0A4R4Q9D5</accession>
<keyword evidence="2" id="KW-1003">Cell membrane</keyword>
<feature type="transmembrane region" description="Helical" evidence="8">
    <location>
        <begin position="223"/>
        <end position="243"/>
    </location>
</feature>
<keyword evidence="6 8" id="KW-0472">Membrane</keyword>
<evidence type="ECO:0000313" key="10">
    <source>
        <dbReference type="Proteomes" id="UP000295075"/>
    </source>
</evidence>
<keyword evidence="5 8" id="KW-1133">Transmembrane helix</keyword>
<evidence type="ECO:0000256" key="5">
    <source>
        <dbReference type="ARBA" id="ARBA00022989"/>
    </source>
</evidence>
<keyword evidence="10" id="KW-1185">Reference proteome</keyword>
<dbReference type="Proteomes" id="UP000295075">
    <property type="component" value="Unassembled WGS sequence"/>
</dbReference>
<reference evidence="9 10" key="1">
    <citation type="submission" date="2019-03" db="EMBL/GenBank/DDBJ databases">
        <title>Draft genome sequences of novel Actinobacteria.</title>
        <authorList>
            <person name="Sahin N."/>
            <person name="Ay H."/>
            <person name="Saygin H."/>
        </authorList>
    </citation>
    <scope>NUCLEOTIDE SEQUENCE [LARGE SCALE GENOMIC DNA]</scope>
    <source>
        <strain evidence="9 10">JCM 30547</strain>
    </source>
</reference>
<feature type="transmembrane region" description="Helical" evidence="8">
    <location>
        <begin position="37"/>
        <end position="66"/>
    </location>
</feature>
<evidence type="ECO:0000256" key="8">
    <source>
        <dbReference type="SAM" id="Phobius"/>
    </source>
</evidence>
<dbReference type="InterPro" id="IPR018584">
    <property type="entry name" value="GT87"/>
</dbReference>
<organism evidence="9 10">
    <name type="scientific">Kribbella albertanoniae</name>
    <dbReference type="NCBI Taxonomy" id="1266829"/>
    <lineage>
        <taxon>Bacteria</taxon>
        <taxon>Bacillati</taxon>
        <taxon>Actinomycetota</taxon>
        <taxon>Actinomycetes</taxon>
        <taxon>Propionibacteriales</taxon>
        <taxon>Kribbellaceae</taxon>
        <taxon>Kribbella</taxon>
    </lineage>
</organism>
<comment type="similarity">
    <text evidence="7">Belongs to the glycosyltransferase 87 family.</text>
</comment>
<dbReference type="Pfam" id="PF09594">
    <property type="entry name" value="GT87"/>
    <property type="match status" value="1"/>
</dbReference>
<protein>
    <submittedName>
        <fullName evidence="9">DUF2029 domain-containing protein</fullName>
    </submittedName>
</protein>
<dbReference type="GO" id="GO:0005886">
    <property type="term" value="C:plasma membrane"/>
    <property type="evidence" value="ECO:0007669"/>
    <property type="project" value="UniProtKB-SubCell"/>
</dbReference>
<evidence type="ECO:0000256" key="2">
    <source>
        <dbReference type="ARBA" id="ARBA00022475"/>
    </source>
</evidence>
<evidence type="ECO:0000256" key="7">
    <source>
        <dbReference type="ARBA" id="ARBA00024033"/>
    </source>
</evidence>
<feature type="transmembrane region" description="Helical" evidence="8">
    <location>
        <begin position="87"/>
        <end position="107"/>
    </location>
</feature>
<comment type="caution">
    <text evidence="9">The sequence shown here is derived from an EMBL/GenBank/DDBJ whole genome shotgun (WGS) entry which is preliminary data.</text>
</comment>
<feature type="transmembrane region" description="Helical" evidence="8">
    <location>
        <begin position="255"/>
        <end position="278"/>
    </location>
</feature>
<dbReference type="GO" id="GO:0016758">
    <property type="term" value="F:hexosyltransferase activity"/>
    <property type="evidence" value="ECO:0007669"/>
    <property type="project" value="InterPro"/>
</dbReference>
<comment type="subcellular location">
    <subcellularLocation>
        <location evidence="1">Cell membrane</location>
        <topology evidence="1">Multi-pass membrane protein</topology>
    </subcellularLocation>
</comment>
<feature type="transmembrane region" description="Helical" evidence="8">
    <location>
        <begin position="298"/>
        <end position="317"/>
    </location>
</feature>